<keyword evidence="1" id="KW-0812">Transmembrane</keyword>
<dbReference type="RefSeq" id="WP_048691227.1">
    <property type="nucleotide sequence ID" value="NZ_KQ130486.1"/>
</dbReference>
<dbReference type="CDD" id="cd01467">
    <property type="entry name" value="vWA_BatA_type"/>
    <property type="match status" value="1"/>
</dbReference>
<feature type="domain" description="VWFA" evidence="2">
    <location>
        <begin position="89"/>
        <end position="286"/>
    </location>
</feature>
<dbReference type="Proteomes" id="UP000037600">
    <property type="component" value="Unassembled WGS sequence"/>
</dbReference>
<sequence>MFEFAWIWAFLFLPLPILFRFLPAAKQSQSASLKAPLLAMHQLQQDEVASQKSKLNLILASLIWLLLVCAAAKPQWLGEPINLPTQGRDLMLAVDLSGSMKQEDMQIGNQQVDRLVMVKYVMEDFIERRKGDRLGLILFADTAYLQTPLTFDRKTIGQMLDESIIGLVGDKTAIGDAIGLAAKRFEAKAESNQILILLTDGQNTSGNLEPLEALELAKKQGIKIYTIGVGADEMLVRSFFGTRRHNPSADLDEAMLTTLAEETGGKYFRARDAGDLSSIYKILDQLEPIESDAQQMRPLTALFFWPLSFAFLLSLIMALSPAISIWSSSIKSSMTRSKVNG</sequence>
<keyword evidence="1" id="KW-0472">Membrane</keyword>
<dbReference type="OrthoDB" id="6206554at2"/>
<dbReference type="PATRIC" id="fig|1513271.3.peg.1518"/>
<dbReference type="InterPro" id="IPR036465">
    <property type="entry name" value="vWFA_dom_sf"/>
</dbReference>
<feature type="transmembrane region" description="Helical" evidence="1">
    <location>
        <begin position="302"/>
        <end position="326"/>
    </location>
</feature>
<dbReference type="InterPro" id="IPR002035">
    <property type="entry name" value="VWF_A"/>
</dbReference>
<keyword evidence="4" id="KW-1185">Reference proteome</keyword>
<keyword evidence="1" id="KW-1133">Transmembrane helix</keyword>
<organism evidence="3 4">
    <name type="scientific">Catenovulum maritimum</name>
    <dbReference type="NCBI Taxonomy" id="1513271"/>
    <lineage>
        <taxon>Bacteria</taxon>
        <taxon>Pseudomonadati</taxon>
        <taxon>Pseudomonadota</taxon>
        <taxon>Gammaproteobacteria</taxon>
        <taxon>Alteromonadales</taxon>
        <taxon>Alteromonadaceae</taxon>
        <taxon>Catenovulum</taxon>
    </lineage>
</organism>
<feature type="transmembrane region" description="Helical" evidence="1">
    <location>
        <begin position="54"/>
        <end position="72"/>
    </location>
</feature>
<evidence type="ECO:0000256" key="1">
    <source>
        <dbReference type="SAM" id="Phobius"/>
    </source>
</evidence>
<evidence type="ECO:0000313" key="4">
    <source>
        <dbReference type="Proteomes" id="UP000037600"/>
    </source>
</evidence>
<dbReference type="PANTHER" id="PTHR22550">
    <property type="entry name" value="SPORE GERMINATION PROTEIN"/>
    <property type="match status" value="1"/>
</dbReference>
<dbReference type="PROSITE" id="PS50234">
    <property type="entry name" value="VWFA"/>
    <property type="match status" value="1"/>
</dbReference>
<dbReference type="InterPro" id="IPR050768">
    <property type="entry name" value="UPF0353/GerABKA_families"/>
</dbReference>
<dbReference type="AlphaFoldDB" id="A0A0J8GSU0"/>
<dbReference type="STRING" id="1513271.XM47_07415"/>
<proteinExistence type="predicted"/>
<dbReference type="SMART" id="SM00327">
    <property type="entry name" value="VWA"/>
    <property type="match status" value="1"/>
</dbReference>
<dbReference type="SUPFAM" id="SSF53300">
    <property type="entry name" value="vWA-like"/>
    <property type="match status" value="1"/>
</dbReference>
<evidence type="ECO:0000259" key="2">
    <source>
        <dbReference type="PROSITE" id="PS50234"/>
    </source>
</evidence>
<evidence type="ECO:0000313" key="3">
    <source>
        <dbReference type="EMBL" id="KMT65817.1"/>
    </source>
</evidence>
<dbReference type="Pfam" id="PF00092">
    <property type="entry name" value="VWA"/>
    <property type="match status" value="1"/>
</dbReference>
<gene>
    <name evidence="3" type="ORF">XM47_07415</name>
</gene>
<protein>
    <submittedName>
        <fullName evidence="3">IMP dehydrogenase</fullName>
    </submittedName>
</protein>
<dbReference type="EMBL" id="LAZL01000009">
    <property type="protein sequence ID" value="KMT65817.1"/>
    <property type="molecule type" value="Genomic_DNA"/>
</dbReference>
<dbReference type="Gene3D" id="3.40.50.410">
    <property type="entry name" value="von Willebrand factor, type A domain"/>
    <property type="match status" value="1"/>
</dbReference>
<accession>A0A0J8GSU0</accession>
<dbReference type="InterPro" id="IPR033881">
    <property type="entry name" value="vWA_BatA_type"/>
</dbReference>
<dbReference type="PANTHER" id="PTHR22550:SF18">
    <property type="entry name" value="VWFA DOMAIN-CONTAINING PROTEIN"/>
    <property type="match status" value="1"/>
</dbReference>
<comment type="caution">
    <text evidence="3">The sequence shown here is derived from an EMBL/GenBank/DDBJ whole genome shotgun (WGS) entry which is preliminary data.</text>
</comment>
<reference evidence="3 4" key="1">
    <citation type="submission" date="2015-04" db="EMBL/GenBank/DDBJ databases">
        <title>Draft Genome Sequence of the Novel Agar-Digesting Marine Bacterium Q1.</title>
        <authorList>
            <person name="Li Y."/>
            <person name="Li D."/>
            <person name="Chen G."/>
            <person name="Du Z."/>
        </authorList>
    </citation>
    <scope>NUCLEOTIDE SEQUENCE [LARGE SCALE GENOMIC DNA]</scope>
    <source>
        <strain evidence="3 4">Q1</strain>
    </source>
</reference>
<name>A0A0J8GSU0_9ALTE</name>